<feature type="chain" id="PRO_5007587057" evidence="2">
    <location>
        <begin position="19"/>
        <end position="133"/>
    </location>
</feature>
<reference evidence="3 4" key="1">
    <citation type="journal article" date="2012" name="Genome Biol.">
        <title>Sequencing three crocodilian genomes to illuminate the evolution of archosaurs and amniotes.</title>
        <authorList>
            <person name="St John J.A."/>
            <person name="Braun E.L."/>
            <person name="Isberg S.R."/>
            <person name="Miles L.G."/>
            <person name="Chong A.Y."/>
            <person name="Gongora J."/>
            <person name="Dalzell P."/>
            <person name="Moran C."/>
            <person name="Bed'hom B."/>
            <person name="Abzhanov A."/>
            <person name="Burgess S.C."/>
            <person name="Cooksey A.M."/>
            <person name="Castoe T.A."/>
            <person name="Crawford N.G."/>
            <person name="Densmore L.D."/>
            <person name="Drew J.C."/>
            <person name="Edwards S.V."/>
            <person name="Faircloth B.C."/>
            <person name="Fujita M.K."/>
            <person name="Greenwold M.J."/>
            <person name="Hoffmann F.G."/>
            <person name="Howard J.M."/>
            <person name="Iguchi T."/>
            <person name="Janes D.E."/>
            <person name="Khan S.Y."/>
            <person name="Kohno S."/>
            <person name="de Koning A.J."/>
            <person name="Lance S.L."/>
            <person name="McCarthy F.M."/>
            <person name="McCormack J.E."/>
            <person name="Merchant M.E."/>
            <person name="Peterson D.G."/>
            <person name="Pollock D.D."/>
            <person name="Pourmand N."/>
            <person name="Raney B.J."/>
            <person name="Roessler K.A."/>
            <person name="Sanford J.R."/>
            <person name="Sawyer R.H."/>
            <person name="Schmidt C.J."/>
            <person name="Triplett E.W."/>
            <person name="Tuberville T.D."/>
            <person name="Venegas-Anaya M."/>
            <person name="Howard J.T."/>
            <person name="Jarvis E.D."/>
            <person name="Guillette L.J.Jr."/>
            <person name="Glenn T.C."/>
            <person name="Green R.E."/>
            <person name="Ray D.A."/>
        </authorList>
    </citation>
    <scope>NUCLEOTIDE SEQUENCE [LARGE SCALE GENOMIC DNA]</scope>
    <source>
        <strain evidence="3">KSC_2009_1</strain>
    </source>
</reference>
<feature type="signal peptide" evidence="2">
    <location>
        <begin position="1"/>
        <end position="18"/>
    </location>
</feature>
<gene>
    <name evidence="3" type="ORF">Y1Q_0004010</name>
</gene>
<organism evidence="3 4">
    <name type="scientific">Alligator mississippiensis</name>
    <name type="common">American alligator</name>
    <dbReference type="NCBI Taxonomy" id="8496"/>
    <lineage>
        <taxon>Eukaryota</taxon>
        <taxon>Metazoa</taxon>
        <taxon>Chordata</taxon>
        <taxon>Craniata</taxon>
        <taxon>Vertebrata</taxon>
        <taxon>Euteleostomi</taxon>
        <taxon>Archelosauria</taxon>
        <taxon>Archosauria</taxon>
        <taxon>Crocodylia</taxon>
        <taxon>Alligatoridae</taxon>
        <taxon>Alligatorinae</taxon>
        <taxon>Alligator</taxon>
    </lineage>
</organism>
<dbReference type="EMBL" id="AKHW03000179">
    <property type="protein sequence ID" value="KYO48600.1"/>
    <property type="molecule type" value="Genomic_DNA"/>
</dbReference>
<feature type="region of interest" description="Disordered" evidence="1">
    <location>
        <begin position="23"/>
        <end position="80"/>
    </location>
</feature>
<comment type="caution">
    <text evidence="3">The sequence shown here is derived from an EMBL/GenBank/DDBJ whole genome shotgun (WGS) entry which is preliminary data.</text>
</comment>
<accession>A0A151PHT8</accession>
<keyword evidence="2" id="KW-0732">Signal</keyword>
<protein>
    <submittedName>
        <fullName evidence="3">Uncharacterized protein</fullName>
    </submittedName>
</protein>
<dbReference type="Proteomes" id="UP000050525">
    <property type="component" value="Unassembled WGS sequence"/>
</dbReference>
<feature type="compositionally biased region" description="Low complexity" evidence="1">
    <location>
        <begin position="57"/>
        <end position="67"/>
    </location>
</feature>
<evidence type="ECO:0000313" key="3">
    <source>
        <dbReference type="EMBL" id="KYO48600.1"/>
    </source>
</evidence>
<evidence type="ECO:0000256" key="2">
    <source>
        <dbReference type="SAM" id="SignalP"/>
    </source>
</evidence>
<evidence type="ECO:0000256" key="1">
    <source>
        <dbReference type="SAM" id="MobiDB-lite"/>
    </source>
</evidence>
<sequence>MVISLTSCLSSLFKGVTCTIEDGHEDIPRGQTQKRGELQGLLTEPPQAAQDSRGGRRAWTGATGAVTLPRTVPAGPQSARQQLQLPASSWKRFLAGNSLEFAQGTNLDYAAVGYVEFWLHRGSPPQGRDCAHQ</sequence>
<name>A0A151PHT8_ALLMI</name>
<evidence type="ECO:0000313" key="4">
    <source>
        <dbReference type="Proteomes" id="UP000050525"/>
    </source>
</evidence>
<dbReference type="AlphaFoldDB" id="A0A151PHT8"/>
<proteinExistence type="predicted"/>
<keyword evidence="4" id="KW-1185">Reference proteome</keyword>